<dbReference type="SUPFAM" id="SSF55166">
    <property type="entry name" value="Hedgehog/DD-peptidase"/>
    <property type="match status" value="1"/>
</dbReference>
<keyword evidence="8" id="KW-0961">Cell wall biogenesis/degradation</keyword>
<dbReference type="HAMAP" id="MF_01924">
    <property type="entry name" value="A_A_dipeptidase"/>
    <property type="match status" value="1"/>
</dbReference>
<dbReference type="Gene3D" id="3.30.1380.10">
    <property type="match status" value="1"/>
</dbReference>
<keyword evidence="7 9" id="KW-0482">Metalloprotease</keyword>
<dbReference type="Pfam" id="PF01427">
    <property type="entry name" value="Peptidase_M15"/>
    <property type="match status" value="2"/>
</dbReference>
<keyword evidence="12" id="KW-1185">Reference proteome</keyword>
<feature type="region of interest" description="Disordered" evidence="10">
    <location>
        <begin position="46"/>
        <end position="65"/>
    </location>
</feature>
<feature type="binding site" evidence="9">
    <location>
        <position position="269"/>
    </location>
    <ligand>
        <name>Zn(2+)</name>
        <dbReference type="ChEBI" id="CHEBI:29105"/>
        <note>catalytic</note>
    </ligand>
</feature>
<dbReference type="GO" id="GO:0006508">
    <property type="term" value="P:proteolysis"/>
    <property type="evidence" value="ECO:0007669"/>
    <property type="project" value="UniProtKB-KW"/>
</dbReference>
<comment type="catalytic activity">
    <reaction evidence="1 9">
        <text>D-alanyl-D-alanine + H2O = 2 D-alanine</text>
        <dbReference type="Rhea" id="RHEA:20661"/>
        <dbReference type="ChEBI" id="CHEBI:15377"/>
        <dbReference type="ChEBI" id="CHEBI:57416"/>
        <dbReference type="ChEBI" id="CHEBI:57822"/>
        <dbReference type="EC" id="3.4.13.22"/>
    </reaction>
</comment>
<gene>
    <name evidence="11" type="primary">vanA</name>
    <name evidence="11" type="ORF">Vse01_02860</name>
</gene>
<dbReference type="CDD" id="cd14817">
    <property type="entry name" value="D-Ala-D-Ala_dipeptidase_VanX"/>
    <property type="match status" value="1"/>
</dbReference>
<evidence type="ECO:0000313" key="11">
    <source>
        <dbReference type="EMBL" id="GIJ31138.1"/>
    </source>
</evidence>
<evidence type="ECO:0000256" key="7">
    <source>
        <dbReference type="ARBA" id="ARBA00023049"/>
    </source>
</evidence>
<dbReference type="InterPro" id="IPR009045">
    <property type="entry name" value="Zn_M74/Hedgehog-like"/>
</dbReference>
<keyword evidence="4 9" id="KW-0378">Hydrolase</keyword>
<dbReference type="EMBL" id="BOPD01000002">
    <property type="protein sequence ID" value="GIJ31138.1"/>
    <property type="molecule type" value="Genomic_DNA"/>
</dbReference>
<proteinExistence type="inferred from homology"/>
<keyword evidence="3 9" id="KW-0479">Metal-binding</keyword>
<evidence type="ECO:0000313" key="12">
    <source>
        <dbReference type="Proteomes" id="UP000607311"/>
    </source>
</evidence>
<keyword evidence="5 9" id="KW-0862">Zinc</keyword>
<comment type="similarity">
    <text evidence="9">Belongs to the peptidase M15D family.</text>
</comment>
<evidence type="ECO:0000256" key="4">
    <source>
        <dbReference type="ARBA" id="ARBA00022801"/>
    </source>
</evidence>
<feature type="binding site" evidence="9">
    <location>
        <position position="184"/>
    </location>
    <ligand>
        <name>Zn(2+)</name>
        <dbReference type="ChEBI" id="CHEBI:29105"/>
        <note>catalytic</note>
    </ligand>
</feature>
<dbReference type="PANTHER" id="PTHR43126:SF1">
    <property type="entry name" value="D-ALANYL-D-ALANINE DIPEPTIDASE"/>
    <property type="match status" value="1"/>
</dbReference>
<dbReference type="GO" id="GO:0008270">
    <property type="term" value="F:zinc ion binding"/>
    <property type="evidence" value="ECO:0007669"/>
    <property type="project" value="UniProtKB-UniRule"/>
</dbReference>
<keyword evidence="6 9" id="KW-0224">Dipeptidase</keyword>
<evidence type="ECO:0000256" key="3">
    <source>
        <dbReference type="ARBA" id="ARBA00022723"/>
    </source>
</evidence>
<dbReference type="EC" id="3.4.13.22" evidence="9"/>
<evidence type="ECO:0000256" key="6">
    <source>
        <dbReference type="ARBA" id="ARBA00022997"/>
    </source>
</evidence>
<dbReference type="GO" id="GO:0008237">
    <property type="term" value="F:metallopeptidase activity"/>
    <property type="evidence" value="ECO:0007669"/>
    <property type="project" value="UniProtKB-KW"/>
</dbReference>
<dbReference type="InterPro" id="IPR000755">
    <property type="entry name" value="A_A_dipeptidase"/>
</dbReference>
<dbReference type="Proteomes" id="UP000607311">
    <property type="component" value="Unassembled WGS sequence"/>
</dbReference>
<sequence length="292" mass="32403">MRRRHWPRGDPARTAGTPPRSASSRSLARLSLTVTAALAVMAVGCGRDDEPEPAPPPPSPSVSPGFVVLSDVDRRILTDIRYATAYNFIGRRVDGYQEPLCLLTRRAAEALRRVQEAALAVGRSLKVYDCYRPQRATEDFLNWAGQPGQDAMKAEFYPRVAKAELVDRGYLGAPSAHSRGSTVDLTLVDVPPPEQARFEPGQPLLACTAPRAQRFPDNSVDMGTGFDCFDPLSHTDSDRVGPVAGENRRQLRQLMADGGFVGYDREWWHFRYRDEPWPDTYFDLPVTRSSAG</sequence>
<evidence type="ECO:0000256" key="9">
    <source>
        <dbReference type="HAMAP-Rule" id="MF_01924"/>
    </source>
</evidence>
<feature type="site" description="Transition state stabilizer" evidence="9">
    <location>
        <position position="132"/>
    </location>
</feature>
<dbReference type="GO" id="GO:0071555">
    <property type="term" value="P:cell wall organization"/>
    <property type="evidence" value="ECO:0007669"/>
    <property type="project" value="UniProtKB-KW"/>
</dbReference>
<comment type="cofactor">
    <cofactor evidence="9">
        <name>Zn(2+)</name>
        <dbReference type="ChEBI" id="CHEBI:29105"/>
    </cofactor>
    <text evidence="9">Binds 1 zinc ion per subunit.</text>
</comment>
<evidence type="ECO:0000256" key="5">
    <source>
        <dbReference type="ARBA" id="ARBA00022833"/>
    </source>
</evidence>
<organism evidence="11 12">
    <name type="scientific">Micromonospora sediminimaris</name>
    <dbReference type="NCBI Taxonomy" id="547162"/>
    <lineage>
        <taxon>Bacteria</taxon>
        <taxon>Bacillati</taxon>
        <taxon>Actinomycetota</taxon>
        <taxon>Actinomycetes</taxon>
        <taxon>Micromonosporales</taxon>
        <taxon>Micromonosporaceae</taxon>
        <taxon>Micromonospora</taxon>
    </lineage>
</organism>
<feature type="active site" description="Proton donor/acceptor" evidence="9">
    <location>
        <position position="266"/>
    </location>
</feature>
<dbReference type="AlphaFoldDB" id="A0A9W5UMR6"/>
<accession>A0A9W5UMR6</accession>
<comment type="caution">
    <text evidence="11">The sequence shown here is derived from an EMBL/GenBank/DDBJ whole genome shotgun (WGS) entry which is preliminary data.</text>
</comment>
<comment type="function">
    <text evidence="9">Catalyzes hydrolysis of the D-alanyl-D-alanine dipeptide.</text>
</comment>
<name>A0A9W5UMR6_9ACTN</name>
<dbReference type="GO" id="GO:0160237">
    <property type="term" value="F:D-Ala-D-Ala dipeptidase activity"/>
    <property type="evidence" value="ECO:0007669"/>
    <property type="project" value="UniProtKB-EC"/>
</dbReference>
<evidence type="ECO:0000256" key="2">
    <source>
        <dbReference type="ARBA" id="ARBA00022670"/>
    </source>
</evidence>
<evidence type="ECO:0000256" key="8">
    <source>
        <dbReference type="ARBA" id="ARBA00023316"/>
    </source>
</evidence>
<protein>
    <recommendedName>
        <fullName evidence="9">D-alanyl-D-alanine dipeptidase</fullName>
        <shortName evidence="9">D-Ala-D-Ala dipeptidase</shortName>
        <ecNumber evidence="9">3.4.13.22</ecNumber>
    </recommendedName>
</protein>
<feature type="binding site" evidence="9">
    <location>
        <position position="177"/>
    </location>
    <ligand>
        <name>Zn(2+)</name>
        <dbReference type="ChEBI" id="CHEBI:29105"/>
        <note>catalytic</note>
    </ligand>
</feature>
<feature type="region of interest" description="Disordered" evidence="10">
    <location>
        <begin position="1"/>
        <end position="26"/>
    </location>
</feature>
<reference evidence="11" key="1">
    <citation type="submission" date="2021-01" db="EMBL/GenBank/DDBJ databases">
        <title>Whole genome shotgun sequence of Verrucosispora sediminis NBRC 107745.</title>
        <authorList>
            <person name="Komaki H."/>
            <person name="Tamura T."/>
        </authorList>
    </citation>
    <scope>NUCLEOTIDE SEQUENCE</scope>
    <source>
        <strain evidence="11">NBRC 107745</strain>
    </source>
</reference>
<dbReference type="PANTHER" id="PTHR43126">
    <property type="entry name" value="D-ALANYL-D-ALANINE DIPEPTIDASE"/>
    <property type="match status" value="1"/>
</dbReference>
<evidence type="ECO:0000256" key="1">
    <source>
        <dbReference type="ARBA" id="ARBA00001362"/>
    </source>
</evidence>
<keyword evidence="2 9" id="KW-0645">Protease</keyword>
<evidence type="ECO:0000256" key="10">
    <source>
        <dbReference type="SAM" id="MobiDB-lite"/>
    </source>
</evidence>